<keyword evidence="1" id="KW-0472">Membrane</keyword>
<dbReference type="KEGG" id="lbk:LVISKB_0220"/>
<accession>M5ABS8</accession>
<protein>
    <submittedName>
        <fullName evidence="2">Uncharacterized protein</fullName>
    </submittedName>
</protein>
<evidence type="ECO:0000313" key="2">
    <source>
        <dbReference type="EMBL" id="BAN05855.1"/>
    </source>
</evidence>
<proteinExistence type="predicted"/>
<keyword evidence="1" id="KW-1133">Transmembrane helix</keyword>
<feature type="transmembrane region" description="Helical" evidence="1">
    <location>
        <begin position="40"/>
        <end position="58"/>
    </location>
</feature>
<dbReference type="HOGENOM" id="CLU_1164681_0_0_9"/>
<keyword evidence="1" id="KW-0812">Transmembrane</keyword>
<evidence type="ECO:0000256" key="1">
    <source>
        <dbReference type="SAM" id="Phobius"/>
    </source>
</evidence>
<feature type="transmembrane region" description="Helical" evidence="1">
    <location>
        <begin position="78"/>
        <end position="101"/>
    </location>
</feature>
<dbReference type="Proteomes" id="UP000012042">
    <property type="component" value="Chromosome"/>
</dbReference>
<dbReference type="PATRIC" id="fig|1001583.3.peg.216"/>
<name>M5ABS8_LEVBR</name>
<evidence type="ECO:0000313" key="3">
    <source>
        <dbReference type="Proteomes" id="UP000012042"/>
    </source>
</evidence>
<sequence length="238" mass="26544">MVYSCWPIGYGRIDGKSSRCGLVERGDRVKRMLMIIYQRCLSLFFLGVVIVGEAIMTSQTTMNDTATGIVKVSIASTLVVVVLAYFMTFVVYGLVAGGVWLWQRRSSYELLVNFFSKPARAVNFAVIIGLLLLGSANAYFEDYLPSQTAEKSVNRAIQRNRLRELTTSDRLSAELKRGQAVAISEELTMSNHQHIYLANLKGDNSGIEITLTRQRRDLLGIVASYRVTKISDENGRGI</sequence>
<reference evidence="2 3" key="1">
    <citation type="journal article" date="2013" name="PLoS ONE">
        <title>Genomic Analysis by Deep Sequencing of the Probiotic Lactobacillus brevis KB290 Harboring Nine Plasmids Reveals Genomic Stability.</title>
        <authorList>
            <person name="Fukao M."/>
            <person name="Oshima K."/>
            <person name="Morita H."/>
            <person name="Toh H."/>
            <person name="Suda W."/>
            <person name="Kim S.W."/>
            <person name="Suzuki S."/>
            <person name="Yakabe T."/>
            <person name="Hattori M."/>
            <person name="Yajima N."/>
        </authorList>
    </citation>
    <scope>NUCLEOTIDE SEQUENCE [LARGE SCALE GENOMIC DNA]</scope>
    <source>
        <strain evidence="2 3">KB290</strain>
    </source>
</reference>
<gene>
    <name evidence="2" type="ORF">LVISKB_0220</name>
</gene>
<dbReference type="EMBL" id="AP012167">
    <property type="protein sequence ID" value="BAN05855.1"/>
    <property type="molecule type" value="Genomic_DNA"/>
</dbReference>
<dbReference type="AlphaFoldDB" id="M5ABS8"/>
<feature type="transmembrane region" description="Helical" evidence="1">
    <location>
        <begin position="121"/>
        <end position="140"/>
    </location>
</feature>
<organism evidence="2 3">
    <name type="scientific">Levilactobacillus brevis KB290</name>
    <dbReference type="NCBI Taxonomy" id="1001583"/>
    <lineage>
        <taxon>Bacteria</taxon>
        <taxon>Bacillati</taxon>
        <taxon>Bacillota</taxon>
        <taxon>Bacilli</taxon>
        <taxon>Lactobacillales</taxon>
        <taxon>Lactobacillaceae</taxon>
        <taxon>Levilactobacillus</taxon>
    </lineage>
</organism>